<dbReference type="HAMAP" id="MF_01392">
    <property type="entry name" value="CytC_Ccs1"/>
    <property type="match status" value="1"/>
</dbReference>
<feature type="transmembrane region" description="Helical" evidence="7">
    <location>
        <begin position="419"/>
        <end position="440"/>
    </location>
</feature>
<dbReference type="PANTHER" id="PTHR31566:SF0">
    <property type="entry name" value="CYTOCHROME C BIOGENESIS PROTEIN CCS1, CHLOROPLASTIC"/>
    <property type="match status" value="1"/>
</dbReference>
<feature type="transmembrane region" description="Helical" evidence="7">
    <location>
        <begin position="171"/>
        <end position="192"/>
    </location>
</feature>
<geneLocation type="chloroplast" evidence="9"/>
<feature type="domain" description="ResB-like" evidence="8">
    <location>
        <begin position="21"/>
        <end position="310"/>
    </location>
</feature>
<evidence type="ECO:0000256" key="1">
    <source>
        <dbReference type="ARBA" id="ARBA00004141"/>
    </source>
</evidence>
<feature type="transmembrane region" description="Helical" evidence="7">
    <location>
        <begin position="79"/>
        <end position="102"/>
    </location>
</feature>
<evidence type="ECO:0000256" key="4">
    <source>
        <dbReference type="ARBA" id="ARBA00022989"/>
    </source>
</evidence>
<comment type="function">
    <text evidence="6">Required during biogenesis of c-type cytochromes (cytochrome c6 and cytochrome f) at the step of heme attachment.</text>
</comment>
<keyword evidence="6" id="KW-0793">Thylakoid</keyword>
<reference evidence="9" key="1">
    <citation type="submission" date="2020-11" db="EMBL/GenBank/DDBJ databases">
        <authorList>
            <person name="Paiano M.O."/>
        </authorList>
    </citation>
    <scope>NUCLEOTIDE SEQUENCE</scope>
</reference>
<feature type="transmembrane region" description="Helical" evidence="7">
    <location>
        <begin position="20"/>
        <end position="39"/>
    </location>
</feature>
<keyword evidence="5 6" id="KW-0472">Membrane</keyword>
<sequence length="454" mass="53046">MKSFQFKNYFWGFLRYLANLNLSICILLFIAFFSILGSLIEQDQNLLYYQINYPVSNCGAFIIDWKFIIFLGLDHIFQTWWFILTLIIFITTLLSCTFFTQLPSLKNARRWKFIHRRIDISNKFSFKESYLNQDNSLIVMIYSLLDSNFFIFYQKDSIYAYKGLYGRISPIFVHFSIVTVLLGSIFSFLSGFTAQEIVPSGEIFHIRHVTCSGILNIIPSHFFGRVKNFYLEYNSDGSIKQFFSELSLLSYRNSYILSKIISVNSPLKYKNFTVYQTDWQLNALKISLDCYGTLQKKLVKTAINGRSCWLSNLPLNSNKQIFLIVFNTNSPIVVFDSDGVVLGTVLVNQNFYVNNVSFIINDIMVSTGLQIKIDIGITLVYTGFFVLMLSTILSYLSYSQIWFYKDISLFQFLASTNRAILFFEEDIFSVNFLYYFYLFFKSLNTIYLNKLILK</sequence>
<keyword evidence="2 6" id="KW-0812">Transmembrane</keyword>
<dbReference type="AlphaFoldDB" id="A0A896SR26"/>
<protein>
    <recommendedName>
        <fullName evidence="6">Cytochrome c biogenesis protein Ccs1</fullName>
    </recommendedName>
</protein>
<keyword evidence="9" id="KW-0150">Chloroplast</keyword>
<dbReference type="InterPro" id="IPR007816">
    <property type="entry name" value="ResB-like_domain"/>
</dbReference>
<dbReference type="InterPro" id="IPR023494">
    <property type="entry name" value="Cyt_c_bgen_Ccs1/CcsB/ResB"/>
</dbReference>
<evidence type="ECO:0000256" key="3">
    <source>
        <dbReference type="ARBA" id="ARBA00022748"/>
    </source>
</evidence>
<name>A0A896SR26_9FLOR</name>
<dbReference type="GO" id="GO:0009535">
    <property type="term" value="C:chloroplast thylakoid membrane"/>
    <property type="evidence" value="ECO:0007669"/>
    <property type="project" value="UniProtKB-SubCell"/>
</dbReference>
<organism evidence="9">
    <name type="scientific">Chondria tumulosa</name>
    <dbReference type="NCBI Taxonomy" id="2740715"/>
    <lineage>
        <taxon>Eukaryota</taxon>
        <taxon>Rhodophyta</taxon>
        <taxon>Florideophyceae</taxon>
        <taxon>Rhodymeniophycidae</taxon>
        <taxon>Ceramiales</taxon>
        <taxon>Rhodomelaceae</taxon>
        <taxon>Chondrieae</taxon>
        <taxon>Chondria</taxon>
    </lineage>
</organism>
<accession>A0A896SR26</accession>
<keyword evidence="4 6" id="KW-1133">Transmembrane helix</keyword>
<evidence type="ECO:0000256" key="6">
    <source>
        <dbReference type="HAMAP-Rule" id="MF_01392"/>
    </source>
</evidence>
<dbReference type="Pfam" id="PF05140">
    <property type="entry name" value="ResB"/>
    <property type="match status" value="1"/>
</dbReference>
<dbReference type="EMBL" id="MW309501">
    <property type="protein sequence ID" value="QSD57037.1"/>
    <property type="molecule type" value="Genomic_DNA"/>
</dbReference>
<evidence type="ECO:0000256" key="7">
    <source>
        <dbReference type="SAM" id="Phobius"/>
    </source>
</evidence>
<evidence type="ECO:0000256" key="2">
    <source>
        <dbReference type="ARBA" id="ARBA00022692"/>
    </source>
</evidence>
<evidence type="ECO:0000313" key="9">
    <source>
        <dbReference type="EMBL" id="QSD57037.1"/>
    </source>
</evidence>
<evidence type="ECO:0000259" key="8">
    <source>
        <dbReference type="Pfam" id="PF05140"/>
    </source>
</evidence>
<dbReference type="RefSeq" id="YP_010170896.1">
    <property type="nucleotide sequence ID" value="NC_057618.1"/>
</dbReference>
<gene>
    <name evidence="6 9" type="primary">ccs1</name>
</gene>
<dbReference type="GeneID" id="67279394"/>
<keyword evidence="3 6" id="KW-0201">Cytochrome c-type biogenesis</keyword>
<dbReference type="PANTHER" id="PTHR31566">
    <property type="entry name" value="CYTOCHROME C BIOGENESIS PROTEIN CCS1, CHLOROPLASTIC"/>
    <property type="match status" value="1"/>
</dbReference>
<comment type="similarity">
    <text evidence="6">Belongs to the Ccs1/CcsB family.</text>
</comment>
<dbReference type="GO" id="GO:0017004">
    <property type="term" value="P:cytochrome complex assembly"/>
    <property type="evidence" value="ECO:0007669"/>
    <property type="project" value="UniProtKB-UniRule"/>
</dbReference>
<proteinExistence type="inferred from homology"/>
<keyword evidence="9" id="KW-0934">Plastid</keyword>
<feature type="transmembrane region" description="Helical" evidence="7">
    <location>
        <begin position="379"/>
        <end position="398"/>
    </location>
</feature>
<comment type="subcellular location">
    <subcellularLocation>
        <location evidence="1">Membrane</location>
        <topology evidence="1">Multi-pass membrane protein</topology>
    </subcellularLocation>
    <subcellularLocation>
        <location evidence="6">Plastid</location>
        <location evidence="6">Chloroplast thylakoid membrane</location>
        <topology evidence="6">Multi-pass membrane protein</topology>
    </subcellularLocation>
</comment>
<comment type="subunit">
    <text evidence="6">May interact with CcsA.</text>
</comment>
<evidence type="ECO:0000256" key="5">
    <source>
        <dbReference type="ARBA" id="ARBA00023136"/>
    </source>
</evidence>